<organism evidence="10 11">
    <name type="scientific">Microvirga brassicacearum</name>
    <dbReference type="NCBI Taxonomy" id="2580413"/>
    <lineage>
        <taxon>Bacteria</taxon>
        <taxon>Pseudomonadati</taxon>
        <taxon>Pseudomonadota</taxon>
        <taxon>Alphaproteobacteria</taxon>
        <taxon>Hyphomicrobiales</taxon>
        <taxon>Methylobacteriaceae</taxon>
        <taxon>Microvirga</taxon>
    </lineage>
</organism>
<evidence type="ECO:0000313" key="10">
    <source>
        <dbReference type="EMBL" id="KAB0268195.1"/>
    </source>
</evidence>
<keyword evidence="4 7" id="KW-0812">Transmembrane</keyword>
<dbReference type="GO" id="GO:0005886">
    <property type="term" value="C:plasma membrane"/>
    <property type="evidence" value="ECO:0007669"/>
    <property type="project" value="UniProtKB-SubCell"/>
</dbReference>
<evidence type="ECO:0000256" key="3">
    <source>
        <dbReference type="ARBA" id="ARBA00022475"/>
    </source>
</evidence>
<sequence>MKTWADLITDVHLEILLRLIAATCAGMVIGLNRDLHDKPMGMRTLGLVSLGSAVVVLAGSDLGDLTIHRDAASRIIQGVLTGLGFLGAGVILREPERLEIHGLTTAATVLIAATFGVSAGLGEWFLTFVGTVIALALLVFGKSVEHFFGRALKRPKGSSKASDEEIQRGESDRRDRAP</sequence>
<reference evidence="10 11" key="1">
    <citation type="journal article" date="2019" name="Microorganisms">
        <title>Genome Insights into the Novel Species Microvirga brassicacearum, a Rapeseed Endophyte with Biotechnological Potential.</title>
        <authorList>
            <person name="Jimenez-Gomez A."/>
            <person name="Saati-Santamaria Z."/>
            <person name="Igual J.M."/>
            <person name="Rivas R."/>
            <person name="Mateos P.F."/>
            <person name="Garcia-Fraile P."/>
        </authorList>
    </citation>
    <scope>NUCLEOTIDE SEQUENCE [LARGE SCALE GENOMIC DNA]</scope>
    <source>
        <strain evidence="10 11">CDVBN77</strain>
    </source>
</reference>
<feature type="compositionally biased region" description="Basic and acidic residues" evidence="8">
    <location>
        <begin position="161"/>
        <end position="178"/>
    </location>
</feature>
<keyword evidence="6 7" id="KW-0472">Membrane</keyword>
<feature type="region of interest" description="Disordered" evidence="8">
    <location>
        <begin position="154"/>
        <end position="178"/>
    </location>
</feature>
<dbReference type="InterPro" id="IPR049177">
    <property type="entry name" value="MgtC_SapB_SrpB_YhiD_N"/>
</dbReference>
<comment type="similarity">
    <text evidence="2 7">Belongs to the MgtC/SapB family.</text>
</comment>
<dbReference type="AlphaFoldDB" id="A0A5N3PEW8"/>
<evidence type="ECO:0000256" key="8">
    <source>
        <dbReference type="SAM" id="MobiDB-lite"/>
    </source>
</evidence>
<dbReference type="EMBL" id="VCMV01000007">
    <property type="protein sequence ID" value="KAB0268195.1"/>
    <property type="molecule type" value="Genomic_DNA"/>
</dbReference>
<protein>
    <recommendedName>
        <fullName evidence="7">Protein MgtC</fullName>
    </recommendedName>
</protein>
<evidence type="ECO:0000256" key="5">
    <source>
        <dbReference type="ARBA" id="ARBA00022989"/>
    </source>
</evidence>
<feature type="transmembrane region" description="Helical" evidence="7">
    <location>
        <begin position="15"/>
        <end position="32"/>
    </location>
</feature>
<evidence type="ECO:0000259" key="9">
    <source>
        <dbReference type="Pfam" id="PF02308"/>
    </source>
</evidence>
<dbReference type="RefSeq" id="WP_150942753.1">
    <property type="nucleotide sequence ID" value="NZ_VCMV01000007.1"/>
</dbReference>
<comment type="subcellular location">
    <subcellularLocation>
        <location evidence="7">Cell inner membrane</location>
        <topology evidence="7">Multi-pass membrane protein</topology>
    </subcellularLocation>
    <subcellularLocation>
        <location evidence="1">Cell membrane</location>
        <topology evidence="1">Multi-pass membrane protein</topology>
    </subcellularLocation>
</comment>
<dbReference type="OrthoDB" id="9811198at2"/>
<evidence type="ECO:0000256" key="1">
    <source>
        <dbReference type="ARBA" id="ARBA00004651"/>
    </source>
</evidence>
<feature type="transmembrane region" description="Helical" evidence="7">
    <location>
        <begin position="75"/>
        <end position="93"/>
    </location>
</feature>
<name>A0A5N3PEW8_9HYPH</name>
<keyword evidence="3" id="KW-1003">Cell membrane</keyword>
<dbReference type="PANTHER" id="PTHR33778:SF1">
    <property type="entry name" value="MAGNESIUM TRANSPORTER YHID-RELATED"/>
    <property type="match status" value="1"/>
</dbReference>
<keyword evidence="11" id="KW-1185">Reference proteome</keyword>
<accession>A0A5N3PEW8</accession>
<feature type="transmembrane region" description="Helical" evidence="7">
    <location>
        <begin position="100"/>
        <end position="118"/>
    </location>
</feature>
<comment type="caution">
    <text evidence="10">The sequence shown here is derived from an EMBL/GenBank/DDBJ whole genome shotgun (WGS) entry which is preliminary data.</text>
</comment>
<dbReference type="Proteomes" id="UP000325684">
    <property type="component" value="Unassembled WGS sequence"/>
</dbReference>
<gene>
    <name evidence="10" type="ORF">FEZ63_06135</name>
</gene>
<proteinExistence type="inferred from homology"/>
<evidence type="ECO:0000256" key="2">
    <source>
        <dbReference type="ARBA" id="ARBA00009298"/>
    </source>
</evidence>
<feature type="transmembrane region" description="Helical" evidence="7">
    <location>
        <begin position="124"/>
        <end position="144"/>
    </location>
</feature>
<evidence type="ECO:0000256" key="4">
    <source>
        <dbReference type="ARBA" id="ARBA00022692"/>
    </source>
</evidence>
<dbReference type="InterPro" id="IPR003416">
    <property type="entry name" value="MgtC/SapB/SrpB/YhiD_fam"/>
</dbReference>
<evidence type="ECO:0000313" key="11">
    <source>
        <dbReference type="Proteomes" id="UP000325684"/>
    </source>
</evidence>
<dbReference type="PRINTS" id="PR01837">
    <property type="entry name" value="MGTCSAPBPROT"/>
</dbReference>
<keyword evidence="7" id="KW-0997">Cell inner membrane</keyword>
<keyword evidence="5 7" id="KW-1133">Transmembrane helix</keyword>
<feature type="domain" description="MgtC/SapB/SrpB/YhiD N-terminal" evidence="9">
    <location>
        <begin position="19"/>
        <end position="146"/>
    </location>
</feature>
<evidence type="ECO:0000256" key="7">
    <source>
        <dbReference type="RuleBase" id="RU365041"/>
    </source>
</evidence>
<dbReference type="PANTHER" id="PTHR33778">
    <property type="entry name" value="PROTEIN MGTC"/>
    <property type="match status" value="1"/>
</dbReference>
<dbReference type="Pfam" id="PF02308">
    <property type="entry name" value="MgtC"/>
    <property type="match status" value="1"/>
</dbReference>
<feature type="transmembrane region" description="Helical" evidence="7">
    <location>
        <begin position="44"/>
        <end position="63"/>
    </location>
</feature>
<evidence type="ECO:0000256" key="6">
    <source>
        <dbReference type="ARBA" id="ARBA00023136"/>
    </source>
</evidence>